<sequence length="56" mass="6450">MSVKSQIDELRNRHHLLDSEIEAESTHVAPDEIKISALKKEKLKIKDLIQQLQTNS</sequence>
<name>A0A382HN68_9ZZZZ</name>
<organism evidence="1">
    <name type="scientific">marine metagenome</name>
    <dbReference type="NCBI Taxonomy" id="408172"/>
    <lineage>
        <taxon>unclassified sequences</taxon>
        <taxon>metagenomes</taxon>
        <taxon>ecological metagenomes</taxon>
    </lineage>
</organism>
<dbReference type="AlphaFoldDB" id="A0A382HN68"/>
<evidence type="ECO:0008006" key="2">
    <source>
        <dbReference type="Google" id="ProtNLM"/>
    </source>
</evidence>
<accession>A0A382HN68</accession>
<reference evidence="1" key="1">
    <citation type="submission" date="2018-05" db="EMBL/GenBank/DDBJ databases">
        <authorList>
            <person name="Lanie J.A."/>
            <person name="Ng W.-L."/>
            <person name="Kazmierczak K.M."/>
            <person name="Andrzejewski T.M."/>
            <person name="Davidsen T.M."/>
            <person name="Wayne K.J."/>
            <person name="Tettelin H."/>
            <person name="Glass J.I."/>
            <person name="Rusch D."/>
            <person name="Podicherti R."/>
            <person name="Tsui H.-C.T."/>
            <person name="Winkler M.E."/>
        </authorList>
    </citation>
    <scope>NUCLEOTIDE SEQUENCE</scope>
</reference>
<dbReference type="InterPro" id="IPR007420">
    <property type="entry name" value="DUF465"/>
</dbReference>
<proteinExistence type="predicted"/>
<dbReference type="InterPro" id="IPR038444">
    <property type="entry name" value="DUF465_sf"/>
</dbReference>
<dbReference type="Gene3D" id="6.10.280.50">
    <property type="match status" value="1"/>
</dbReference>
<gene>
    <name evidence="1" type="ORF">METZ01_LOCUS241396</name>
</gene>
<dbReference type="Pfam" id="PF04325">
    <property type="entry name" value="DUF465"/>
    <property type="match status" value="1"/>
</dbReference>
<protein>
    <recommendedName>
        <fullName evidence="2">DUF465 domain-containing protein</fullName>
    </recommendedName>
</protein>
<evidence type="ECO:0000313" key="1">
    <source>
        <dbReference type="EMBL" id="SVB88542.1"/>
    </source>
</evidence>
<dbReference type="EMBL" id="UINC01062179">
    <property type="protein sequence ID" value="SVB88542.1"/>
    <property type="molecule type" value="Genomic_DNA"/>
</dbReference>